<evidence type="ECO:0000256" key="1">
    <source>
        <dbReference type="SAM" id="MobiDB-lite"/>
    </source>
</evidence>
<name>A0A6I4U1U8_9SPHN</name>
<dbReference type="OrthoDB" id="7504757at2"/>
<dbReference type="EMBL" id="WTYJ01000005">
    <property type="protein sequence ID" value="MXP00829.1"/>
    <property type="molecule type" value="Genomic_DNA"/>
</dbReference>
<proteinExistence type="predicted"/>
<protein>
    <recommendedName>
        <fullName evidence="4">Lipoprotein</fullName>
    </recommendedName>
</protein>
<organism evidence="2 3">
    <name type="scientific">Croceibacterium xixiisoli</name>
    <dbReference type="NCBI Taxonomy" id="1476466"/>
    <lineage>
        <taxon>Bacteria</taxon>
        <taxon>Pseudomonadati</taxon>
        <taxon>Pseudomonadota</taxon>
        <taxon>Alphaproteobacteria</taxon>
        <taxon>Sphingomonadales</taxon>
        <taxon>Erythrobacteraceae</taxon>
        <taxon>Croceibacterium</taxon>
    </lineage>
</organism>
<dbReference type="AlphaFoldDB" id="A0A6I4U1U8"/>
<gene>
    <name evidence="2" type="ORF">GRI97_17705</name>
</gene>
<evidence type="ECO:0000313" key="3">
    <source>
        <dbReference type="Proteomes" id="UP000469430"/>
    </source>
</evidence>
<feature type="region of interest" description="Disordered" evidence="1">
    <location>
        <begin position="130"/>
        <end position="153"/>
    </location>
</feature>
<sequence>MRKLAVCGTLLWLAACTEPVSPEEQRRADEQMVAAVEQANNAPPPVELITPDPILDADMQRHDMDGPGCIYAPGTNLSTRVVARETDAFMKLGGRITRFAADPGSRELPSGTRTLYSGRGHTLRLNILAHPDPSQPASPDTETPEPDGEQHAEQGSIMLRDAFGRVVYEGSGFAECHN</sequence>
<comment type="caution">
    <text evidence="2">The sequence shown here is derived from an EMBL/GenBank/DDBJ whole genome shotgun (WGS) entry which is preliminary data.</text>
</comment>
<dbReference type="Proteomes" id="UP000469430">
    <property type="component" value="Unassembled WGS sequence"/>
</dbReference>
<accession>A0A6I4U1U8</accession>
<dbReference type="PROSITE" id="PS51257">
    <property type="entry name" value="PROKAR_LIPOPROTEIN"/>
    <property type="match status" value="1"/>
</dbReference>
<reference evidence="2 3" key="1">
    <citation type="submission" date="2019-12" db="EMBL/GenBank/DDBJ databases">
        <title>Genomic-based taxomic classification of the family Erythrobacteraceae.</title>
        <authorList>
            <person name="Xu L."/>
        </authorList>
    </citation>
    <scope>NUCLEOTIDE SEQUENCE [LARGE SCALE GENOMIC DNA]</scope>
    <source>
        <strain evidence="2 3">S36</strain>
    </source>
</reference>
<evidence type="ECO:0008006" key="4">
    <source>
        <dbReference type="Google" id="ProtNLM"/>
    </source>
</evidence>
<evidence type="ECO:0000313" key="2">
    <source>
        <dbReference type="EMBL" id="MXP00829.1"/>
    </source>
</evidence>
<keyword evidence="3" id="KW-1185">Reference proteome</keyword>
<dbReference type="RefSeq" id="WP_161392568.1">
    <property type="nucleotide sequence ID" value="NZ_JBHSCP010000001.1"/>
</dbReference>